<dbReference type="EMBL" id="JAHGAV010001828">
    <property type="protein sequence ID" value="KAG6921656.1"/>
    <property type="molecule type" value="Genomic_DNA"/>
</dbReference>
<evidence type="ECO:0000313" key="2">
    <source>
        <dbReference type="EMBL" id="KAG6921656.1"/>
    </source>
</evidence>
<reference evidence="2 3" key="1">
    <citation type="journal article" date="2020" name="G3 (Bethesda)">
        <title>Draft Genome of the Common Snapping Turtle, Chelydra serpentina, a Model for Phenotypic Plasticity in Reptiles.</title>
        <authorList>
            <person name="Das D."/>
            <person name="Singh S.K."/>
            <person name="Bierstedt J."/>
            <person name="Erickson A."/>
            <person name="Galli G.L.J."/>
            <person name="Crossley D.A. 2nd"/>
            <person name="Rhen T."/>
        </authorList>
    </citation>
    <scope>NUCLEOTIDE SEQUENCE [LARGE SCALE GENOMIC DNA]</scope>
    <source>
        <strain evidence="2">KW</strain>
    </source>
</reference>
<evidence type="ECO:0000313" key="3">
    <source>
        <dbReference type="Proteomes" id="UP000765507"/>
    </source>
</evidence>
<accession>A0A8T1RY42</accession>
<comment type="caution">
    <text evidence="2">The sequence shown here is derived from an EMBL/GenBank/DDBJ whole genome shotgun (WGS) entry which is preliminary data.</text>
</comment>
<feature type="non-terminal residue" evidence="2">
    <location>
        <position position="99"/>
    </location>
</feature>
<feature type="compositionally biased region" description="Polar residues" evidence="1">
    <location>
        <begin position="57"/>
        <end position="82"/>
    </location>
</feature>
<evidence type="ECO:0000256" key="1">
    <source>
        <dbReference type="SAM" id="MobiDB-lite"/>
    </source>
</evidence>
<dbReference type="Proteomes" id="UP000765507">
    <property type="component" value="Unassembled WGS sequence"/>
</dbReference>
<gene>
    <name evidence="2" type="ORF">G0U57_005990</name>
</gene>
<sequence>RIKQKLEKEKSELKLELDDVSSNLEQLLKAKVSLEKLSRTLEDQAAEHRAKLEETQRALNDTSTQRAKLQTENGEAPPSTSLGLLPQPLPLHTGAPPHP</sequence>
<name>A0A8T1RY42_CHESE</name>
<feature type="region of interest" description="Disordered" evidence="1">
    <location>
        <begin position="48"/>
        <end position="99"/>
    </location>
</feature>
<protein>
    <submittedName>
        <fullName evidence="2">Myosin heavy chain 6</fullName>
    </submittedName>
</protein>
<proteinExistence type="predicted"/>
<keyword evidence="3" id="KW-1185">Reference proteome</keyword>
<organism evidence="2 3">
    <name type="scientific">Chelydra serpentina</name>
    <name type="common">Snapping turtle</name>
    <name type="synonym">Testudo serpentina</name>
    <dbReference type="NCBI Taxonomy" id="8475"/>
    <lineage>
        <taxon>Eukaryota</taxon>
        <taxon>Metazoa</taxon>
        <taxon>Chordata</taxon>
        <taxon>Craniata</taxon>
        <taxon>Vertebrata</taxon>
        <taxon>Euteleostomi</taxon>
        <taxon>Archelosauria</taxon>
        <taxon>Testudinata</taxon>
        <taxon>Testudines</taxon>
        <taxon>Cryptodira</taxon>
        <taxon>Durocryptodira</taxon>
        <taxon>Americhelydia</taxon>
        <taxon>Chelydroidea</taxon>
        <taxon>Chelydridae</taxon>
        <taxon>Chelydra</taxon>
    </lineage>
</organism>
<feature type="non-terminal residue" evidence="2">
    <location>
        <position position="1"/>
    </location>
</feature>
<dbReference type="SUPFAM" id="SSF90257">
    <property type="entry name" value="Myosin rod fragments"/>
    <property type="match status" value="1"/>
</dbReference>
<dbReference type="AlphaFoldDB" id="A0A8T1RY42"/>